<evidence type="ECO:0000313" key="2">
    <source>
        <dbReference type="EMBL" id="GAX26739.1"/>
    </source>
</evidence>
<organism evidence="2 3">
    <name type="scientific">Fistulifera solaris</name>
    <name type="common">Oleaginous diatom</name>
    <dbReference type="NCBI Taxonomy" id="1519565"/>
    <lineage>
        <taxon>Eukaryota</taxon>
        <taxon>Sar</taxon>
        <taxon>Stramenopiles</taxon>
        <taxon>Ochrophyta</taxon>
        <taxon>Bacillariophyta</taxon>
        <taxon>Bacillariophyceae</taxon>
        <taxon>Bacillariophycidae</taxon>
        <taxon>Naviculales</taxon>
        <taxon>Naviculaceae</taxon>
        <taxon>Fistulifera</taxon>
    </lineage>
</organism>
<protein>
    <submittedName>
        <fullName evidence="2">Uncharacterized protein</fullName>
    </submittedName>
</protein>
<reference evidence="2 3" key="1">
    <citation type="journal article" date="2015" name="Plant Cell">
        <title>Oil accumulation by the oleaginous diatom Fistulifera solaris as revealed by the genome and transcriptome.</title>
        <authorList>
            <person name="Tanaka T."/>
            <person name="Maeda Y."/>
            <person name="Veluchamy A."/>
            <person name="Tanaka M."/>
            <person name="Abida H."/>
            <person name="Marechal E."/>
            <person name="Bowler C."/>
            <person name="Muto M."/>
            <person name="Sunaga Y."/>
            <person name="Tanaka M."/>
            <person name="Yoshino T."/>
            <person name="Taniguchi T."/>
            <person name="Fukuda Y."/>
            <person name="Nemoto M."/>
            <person name="Matsumoto M."/>
            <person name="Wong P.S."/>
            <person name="Aburatani S."/>
            <person name="Fujibuchi W."/>
        </authorList>
    </citation>
    <scope>NUCLEOTIDE SEQUENCE [LARGE SCALE GENOMIC DNA]</scope>
    <source>
        <strain evidence="2 3">JPCC DA0580</strain>
    </source>
</reference>
<gene>
    <name evidence="2" type="ORF">FisN_2Hh312</name>
</gene>
<dbReference type="OrthoDB" id="421474at2759"/>
<feature type="chain" id="PRO_5012599841" evidence="1">
    <location>
        <begin position="19"/>
        <end position="112"/>
    </location>
</feature>
<dbReference type="PANTHER" id="PTHR47721">
    <property type="entry name" value="OS01G0235100 PROTEIN"/>
    <property type="match status" value="1"/>
</dbReference>
<keyword evidence="1" id="KW-0732">Signal</keyword>
<evidence type="ECO:0000256" key="1">
    <source>
        <dbReference type="SAM" id="SignalP"/>
    </source>
</evidence>
<dbReference type="PANTHER" id="PTHR47721:SF2">
    <property type="entry name" value="OS01G0235100 PROTEIN"/>
    <property type="match status" value="1"/>
</dbReference>
<dbReference type="AlphaFoldDB" id="A0A1Z5KKD1"/>
<name>A0A1Z5KKD1_FISSO</name>
<dbReference type="EMBL" id="BDSP01000251">
    <property type="protein sequence ID" value="GAX26739.1"/>
    <property type="molecule type" value="Genomic_DNA"/>
</dbReference>
<feature type="signal peptide" evidence="1">
    <location>
        <begin position="1"/>
        <end position="18"/>
    </location>
</feature>
<accession>A0A1Z5KKD1</accession>
<dbReference type="InParanoid" id="A0A1Z5KKD1"/>
<evidence type="ECO:0000313" key="3">
    <source>
        <dbReference type="Proteomes" id="UP000198406"/>
    </source>
</evidence>
<comment type="caution">
    <text evidence="2">The sequence shown here is derived from an EMBL/GenBank/DDBJ whole genome shotgun (WGS) entry which is preliminary data.</text>
</comment>
<sequence>MRPLSCILLFIVSLQVAAFSPSTSNHRRLVMHSFSAEPETQAEKPSLPVKCPECNMCDGSGRILGGIAVVLPWWPIKAYRPCPNFIDRGGIYERSGQGLDEIAFGRDSTFNK</sequence>
<keyword evidence="3" id="KW-1185">Reference proteome</keyword>
<proteinExistence type="predicted"/>
<dbReference type="Proteomes" id="UP000198406">
    <property type="component" value="Unassembled WGS sequence"/>
</dbReference>